<reference evidence="1 2" key="1">
    <citation type="submission" date="2019-08" db="EMBL/GenBank/DDBJ databases">
        <title>Complete genome sequence of Terriglobus albidus strain ORNL.</title>
        <authorList>
            <person name="Podar M."/>
        </authorList>
    </citation>
    <scope>NUCLEOTIDE SEQUENCE [LARGE SCALE GENOMIC DNA]</scope>
    <source>
        <strain evidence="1 2">ORNL</strain>
    </source>
</reference>
<dbReference type="EMBL" id="CP042806">
    <property type="protein sequence ID" value="QEE26953.1"/>
    <property type="molecule type" value="Genomic_DNA"/>
</dbReference>
<evidence type="ECO:0000313" key="2">
    <source>
        <dbReference type="Proteomes" id="UP000321820"/>
    </source>
</evidence>
<dbReference type="Proteomes" id="UP000321820">
    <property type="component" value="Chromosome"/>
</dbReference>
<gene>
    <name evidence="1" type="ORF">FTW19_02385</name>
</gene>
<name>A0A5B9E3L9_9BACT</name>
<sequence length="91" mass="9903">MQVLCKASTMASDIQCSVCGQNFQVFWERTNPTEREAAREEILAALKAQHTTDRGTDAHRACFNLPEWNGSPKYSGAALLGNAPATTFQAA</sequence>
<dbReference type="OrthoDB" id="122395at2"/>
<evidence type="ECO:0000313" key="1">
    <source>
        <dbReference type="EMBL" id="QEE26953.1"/>
    </source>
</evidence>
<dbReference type="RefSeq" id="WP_147646149.1">
    <property type="nucleotide sequence ID" value="NZ_CP042806.1"/>
</dbReference>
<proteinExistence type="predicted"/>
<dbReference type="KEGG" id="talb:FTW19_02385"/>
<protein>
    <submittedName>
        <fullName evidence="1">Uncharacterized protein</fullName>
    </submittedName>
</protein>
<organism evidence="1 2">
    <name type="scientific">Terriglobus albidus</name>
    <dbReference type="NCBI Taxonomy" id="1592106"/>
    <lineage>
        <taxon>Bacteria</taxon>
        <taxon>Pseudomonadati</taxon>
        <taxon>Acidobacteriota</taxon>
        <taxon>Terriglobia</taxon>
        <taxon>Terriglobales</taxon>
        <taxon>Acidobacteriaceae</taxon>
        <taxon>Terriglobus</taxon>
    </lineage>
</organism>
<keyword evidence="2" id="KW-1185">Reference proteome</keyword>
<accession>A0A5B9E3L9</accession>
<dbReference type="AlphaFoldDB" id="A0A5B9E3L9"/>